<evidence type="ECO:0000313" key="3">
    <source>
        <dbReference type="Proteomes" id="UP001149140"/>
    </source>
</evidence>
<dbReference type="Gene3D" id="3.20.20.80">
    <property type="entry name" value="Glycosidases"/>
    <property type="match status" value="1"/>
</dbReference>
<gene>
    <name evidence="2" type="ORF">OM076_26540</name>
</gene>
<dbReference type="Proteomes" id="UP001149140">
    <property type="component" value="Unassembled WGS sequence"/>
</dbReference>
<protein>
    <recommendedName>
        <fullName evidence="4">Glycoside hydrolase family 42 N-terminal domain-containing protein</fullName>
    </recommendedName>
</protein>
<keyword evidence="3" id="KW-1185">Reference proteome</keyword>
<sequence>MNRGLLAVAVAAATLATAAPAQAAPLQLGFLDGVFSTGERGPWLQRAADSGADIVRVDIGWNAATPPTNPRDPADPAYDFTSADASVKAAVADGLDVLATFTGAPTWAEGPNRPADAPPASWRPDPAALEAYGTALATRYDGTYPDPAEPGQTLPKVRAFQPWNEPNLSKYLSPQWEAGRPVAPNHYRDMLNAFYRGVHATASSALVVTAGTAPFGDPGTTGNRMPPARFVRELLCERQTAKRTLQATECPDPAHFDVLAHHPYSVGAPTRKALNPDDVSIPDLGKLSTVLRAAERDKLALGAPRHRLWVTEVSYDSSPPDPDGIPATTHAGYLSQTFFLLAKAGVDAVFWFQVRDQAPDPSYAATNQSGIYYLDGRPKPAQKSFRFPFYAHRASKAKVALWGRPPTSGTVRIERRAGTAWRTVRTLTVTAGNTFQTTIRASGASSVRARLGDDQTLAWRVR</sequence>
<evidence type="ECO:0000313" key="2">
    <source>
        <dbReference type="EMBL" id="MDA0163857.1"/>
    </source>
</evidence>
<comment type="caution">
    <text evidence="2">The sequence shown here is derived from an EMBL/GenBank/DDBJ whole genome shotgun (WGS) entry which is preliminary data.</text>
</comment>
<dbReference type="InterPro" id="IPR017853">
    <property type="entry name" value="GH"/>
</dbReference>
<dbReference type="PANTHER" id="PTHR12631:SF10">
    <property type="entry name" value="BETA-XYLOSIDASE-LIKE PROTEIN-RELATED"/>
    <property type="match status" value="1"/>
</dbReference>
<organism evidence="2 3">
    <name type="scientific">Solirubrobacter ginsenosidimutans</name>
    <dbReference type="NCBI Taxonomy" id="490573"/>
    <lineage>
        <taxon>Bacteria</taxon>
        <taxon>Bacillati</taxon>
        <taxon>Actinomycetota</taxon>
        <taxon>Thermoleophilia</taxon>
        <taxon>Solirubrobacterales</taxon>
        <taxon>Solirubrobacteraceae</taxon>
        <taxon>Solirubrobacter</taxon>
    </lineage>
</organism>
<dbReference type="EMBL" id="JAPDOD010000028">
    <property type="protein sequence ID" value="MDA0163857.1"/>
    <property type="molecule type" value="Genomic_DNA"/>
</dbReference>
<evidence type="ECO:0008006" key="4">
    <source>
        <dbReference type="Google" id="ProtNLM"/>
    </source>
</evidence>
<keyword evidence="1" id="KW-0732">Signal</keyword>
<dbReference type="AlphaFoldDB" id="A0A9X3MWP5"/>
<dbReference type="GO" id="GO:0004553">
    <property type="term" value="F:hydrolase activity, hydrolyzing O-glycosyl compounds"/>
    <property type="evidence" value="ECO:0007669"/>
    <property type="project" value="TreeGrafter"/>
</dbReference>
<feature type="chain" id="PRO_5040789452" description="Glycoside hydrolase family 42 N-terminal domain-containing protein" evidence="1">
    <location>
        <begin position="24"/>
        <end position="462"/>
    </location>
</feature>
<evidence type="ECO:0000256" key="1">
    <source>
        <dbReference type="SAM" id="SignalP"/>
    </source>
</evidence>
<reference evidence="2" key="1">
    <citation type="submission" date="2022-10" db="EMBL/GenBank/DDBJ databases">
        <title>The WGS of Solirubrobacter ginsenosidimutans DSM 21036.</title>
        <authorList>
            <person name="Jiang Z."/>
        </authorList>
    </citation>
    <scope>NUCLEOTIDE SEQUENCE</scope>
    <source>
        <strain evidence="2">DSM 21036</strain>
    </source>
</reference>
<dbReference type="InterPro" id="IPR051923">
    <property type="entry name" value="Glycosyl_Hydrolase_39"/>
</dbReference>
<feature type="signal peptide" evidence="1">
    <location>
        <begin position="1"/>
        <end position="23"/>
    </location>
</feature>
<accession>A0A9X3MWP5</accession>
<dbReference type="SUPFAM" id="SSF51445">
    <property type="entry name" value="(Trans)glycosidases"/>
    <property type="match status" value="1"/>
</dbReference>
<name>A0A9X3MWP5_9ACTN</name>
<dbReference type="PANTHER" id="PTHR12631">
    <property type="entry name" value="ALPHA-L-IDURONIDASE"/>
    <property type="match status" value="1"/>
</dbReference>
<dbReference type="RefSeq" id="WP_270043105.1">
    <property type="nucleotide sequence ID" value="NZ_JAPDOD010000028.1"/>
</dbReference>
<proteinExistence type="predicted"/>